<evidence type="ECO:0000256" key="1">
    <source>
        <dbReference type="ARBA" id="ARBA00006738"/>
    </source>
</evidence>
<dbReference type="AlphaFoldDB" id="A0A7M1LHT2"/>
<feature type="domain" description="NERD" evidence="3">
    <location>
        <begin position="55"/>
        <end position="112"/>
    </location>
</feature>
<dbReference type="SUPFAM" id="SSF52980">
    <property type="entry name" value="Restriction endonuclease-like"/>
    <property type="match status" value="1"/>
</dbReference>
<evidence type="ECO:0000313" key="5">
    <source>
        <dbReference type="Proteomes" id="UP000594749"/>
    </source>
</evidence>
<keyword evidence="5" id="KW-1185">Reference proteome</keyword>
<evidence type="ECO:0000256" key="2">
    <source>
        <dbReference type="HAMAP-Rule" id="MF_00048"/>
    </source>
</evidence>
<name>A0A7M1LHT2_9BACT</name>
<dbReference type="HAMAP" id="MF_00048">
    <property type="entry name" value="UPF0102"/>
    <property type="match status" value="1"/>
</dbReference>
<dbReference type="InterPro" id="IPR003509">
    <property type="entry name" value="UPF0102_YraN-like"/>
</dbReference>
<sequence>MSLKSYIFGFKAEDKAVKFLKNSGFEIVERNFHSKFGEIDIIAKNGEILHFIEVKATNGEYEAIYRVTPLKLEKLLKTIRFYLMKNSKDELFQLDVLIVDKSGIRLVENITS</sequence>
<dbReference type="NCBIfam" id="NF009152">
    <property type="entry name" value="PRK12497.2-4"/>
    <property type="match status" value="1"/>
</dbReference>
<proteinExistence type="inferred from homology"/>
<comment type="similarity">
    <text evidence="1 2">Belongs to the UPF0102 family.</text>
</comment>
<dbReference type="InterPro" id="IPR011335">
    <property type="entry name" value="Restrct_endonuc-II-like"/>
</dbReference>
<dbReference type="PANTHER" id="PTHR34039:SF1">
    <property type="entry name" value="UPF0102 PROTEIN YRAN"/>
    <property type="match status" value="1"/>
</dbReference>
<dbReference type="InterPro" id="IPR011528">
    <property type="entry name" value="NERD"/>
</dbReference>
<accession>A0A7M1LHT2</accession>
<organism evidence="4 5">
    <name type="scientific">Campylobacter corcagiensis</name>
    <dbReference type="NCBI Taxonomy" id="1448857"/>
    <lineage>
        <taxon>Bacteria</taxon>
        <taxon>Pseudomonadati</taxon>
        <taxon>Campylobacterota</taxon>
        <taxon>Epsilonproteobacteria</taxon>
        <taxon>Campylobacterales</taxon>
        <taxon>Campylobacteraceae</taxon>
        <taxon>Campylobacter</taxon>
    </lineage>
</organism>
<dbReference type="EMBL" id="CP063078">
    <property type="protein sequence ID" value="QOQ88128.1"/>
    <property type="molecule type" value="Genomic_DNA"/>
</dbReference>
<dbReference type="PANTHER" id="PTHR34039">
    <property type="entry name" value="UPF0102 PROTEIN YRAN"/>
    <property type="match status" value="1"/>
</dbReference>
<protein>
    <recommendedName>
        <fullName evidence="2">UPF0102 protein IMC76_02905</fullName>
    </recommendedName>
</protein>
<dbReference type="Proteomes" id="UP000594749">
    <property type="component" value="Chromosome"/>
</dbReference>
<reference evidence="4 5" key="1">
    <citation type="submission" date="2020-10" db="EMBL/GenBank/DDBJ databases">
        <title>Campylobacter and Helicobacter PacBio genomes.</title>
        <authorList>
            <person name="Lane C."/>
        </authorList>
    </citation>
    <scope>NUCLEOTIDE SEQUENCE [LARGE SCALE GENOMIC DNA]</scope>
    <source>
        <strain evidence="4 5">2016D-0077</strain>
    </source>
</reference>
<evidence type="ECO:0000259" key="3">
    <source>
        <dbReference type="PROSITE" id="PS50965"/>
    </source>
</evidence>
<dbReference type="InterPro" id="IPR011856">
    <property type="entry name" value="tRNA_endonuc-like_dom_sf"/>
</dbReference>
<dbReference type="PROSITE" id="PS50965">
    <property type="entry name" value="NERD"/>
    <property type="match status" value="1"/>
</dbReference>
<dbReference type="Gene3D" id="3.40.1350.10">
    <property type="match status" value="1"/>
</dbReference>
<dbReference type="Pfam" id="PF02021">
    <property type="entry name" value="UPF0102"/>
    <property type="match status" value="1"/>
</dbReference>
<evidence type="ECO:0000313" key="4">
    <source>
        <dbReference type="EMBL" id="QOQ88128.1"/>
    </source>
</evidence>
<dbReference type="RefSeq" id="WP_081755061.1">
    <property type="nucleotide sequence ID" value="NZ_CP053842.1"/>
</dbReference>
<dbReference type="GO" id="GO:0003676">
    <property type="term" value="F:nucleic acid binding"/>
    <property type="evidence" value="ECO:0007669"/>
    <property type="project" value="InterPro"/>
</dbReference>
<gene>
    <name evidence="4" type="ORF">IMC76_02905</name>
</gene>
<dbReference type="OrthoDB" id="9794876at2"/>